<dbReference type="RefSeq" id="WP_146268550.1">
    <property type="nucleotide sequence ID" value="NZ_VOEI01000001.1"/>
</dbReference>
<feature type="compositionally biased region" description="Polar residues" evidence="1">
    <location>
        <begin position="93"/>
        <end position="113"/>
    </location>
</feature>
<accession>A0A563U8W7</accession>
<comment type="caution">
    <text evidence="3">The sequence shown here is derived from an EMBL/GenBank/DDBJ whole genome shotgun (WGS) entry which is preliminary data.</text>
</comment>
<feature type="region of interest" description="Disordered" evidence="1">
    <location>
        <begin position="90"/>
        <end position="115"/>
    </location>
</feature>
<feature type="region of interest" description="Disordered" evidence="1">
    <location>
        <begin position="147"/>
        <end position="174"/>
    </location>
</feature>
<evidence type="ECO:0000256" key="2">
    <source>
        <dbReference type="SAM" id="Phobius"/>
    </source>
</evidence>
<feature type="transmembrane region" description="Helical" evidence="2">
    <location>
        <begin position="46"/>
        <end position="68"/>
    </location>
</feature>
<feature type="compositionally biased region" description="Low complexity" evidence="1">
    <location>
        <begin position="187"/>
        <end position="196"/>
    </location>
</feature>
<keyword evidence="2" id="KW-0472">Membrane</keyword>
<keyword evidence="2" id="KW-0812">Transmembrane</keyword>
<reference evidence="3 4" key="1">
    <citation type="submission" date="2019-07" db="EMBL/GenBank/DDBJ databases">
        <authorList>
            <person name="Kim J."/>
        </authorList>
    </citation>
    <scope>NUCLEOTIDE SEQUENCE [LARGE SCALE GENOMIC DNA]</scope>
    <source>
        <strain evidence="3 4">MJ1a</strain>
    </source>
</reference>
<feature type="region of interest" description="Disordered" evidence="1">
    <location>
        <begin position="186"/>
        <end position="221"/>
    </location>
</feature>
<keyword evidence="2" id="KW-1133">Transmembrane helix</keyword>
<proteinExistence type="predicted"/>
<dbReference type="EMBL" id="VOEI01000001">
    <property type="protein sequence ID" value="TWR27733.1"/>
    <property type="molecule type" value="Genomic_DNA"/>
</dbReference>
<gene>
    <name evidence="3" type="ORF">FPZ42_00535</name>
</gene>
<name>A0A563U8W7_9SPHI</name>
<dbReference type="Proteomes" id="UP000318010">
    <property type="component" value="Unassembled WGS sequence"/>
</dbReference>
<evidence type="ECO:0000313" key="4">
    <source>
        <dbReference type="Proteomes" id="UP000318010"/>
    </source>
</evidence>
<dbReference type="AlphaFoldDB" id="A0A563U8W7"/>
<keyword evidence="4" id="KW-1185">Reference proteome</keyword>
<feature type="compositionally biased region" description="Low complexity" evidence="1">
    <location>
        <begin position="204"/>
        <end position="219"/>
    </location>
</feature>
<sequence>MDEQFDDNRLTNRIREVFDNYEHPSADHGWEQFRKKYPAEGKDRKVAMLWWSSAAAIILLMLGVGLWFKGQDKTPQNNIVLKPAAKPLEKDSSTNLVQPNQTPAMASTETPTDTAVKKPYQSSYVHSLAAGPVMAYQVRHYKEASTLSNAEQPVKATEPENNQANNTPVKDNGIVYTTTPIDTVKAQQVQQPQLSQTTKPTESATQQPQQTTIAANNNTKRSGTIMDMFEREKGTQTAQRQPTDKGDKKVTFSVFATTYFNYAEGSTNQVNAGAGFASDFRLTKKLKLSTGVALAQNSLNYGSANTAPQAAFAVAAKAPVLRQGGFFAMSAALPVFRNYNVSMLGIDVPINLKYEFNPDKTDAFISAGLSSGTFFNENYTYRYTYSNGTVSNAADAGQDQSQSVRGNSNFYFGRLLNLSFGIGYPIGTNRLIVEPFVKYPLGGLGAQDIRFGSGGVNLKFSFKGGRR</sequence>
<evidence type="ECO:0000313" key="3">
    <source>
        <dbReference type="EMBL" id="TWR27733.1"/>
    </source>
</evidence>
<evidence type="ECO:0000256" key="1">
    <source>
        <dbReference type="SAM" id="MobiDB-lite"/>
    </source>
</evidence>
<protein>
    <submittedName>
        <fullName evidence="3">PorT family protein</fullName>
    </submittedName>
</protein>
<dbReference type="OrthoDB" id="1419682at2"/>
<feature type="compositionally biased region" description="Polar residues" evidence="1">
    <location>
        <begin position="159"/>
        <end position="174"/>
    </location>
</feature>
<organism evidence="3 4">
    <name type="scientific">Mucilaginibacter achroorhodeus</name>
    <dbReference type="NCBI Taxonomy" id="2599294"/>
    <lineage>
        <taxon>Bacteria</taxon>
        <taxon>Pseudomonadati</taxon>
        <taxon>Bacteroidota</taxon>
        <taxon>Sphingobacteriia</taxon>
        <taxon>Sphingobacteriales</taxon>
        <taxon>Sphingobacteriaceae</taxon>
        <taxon>Mucilaginibacter</taxon>
    </lineage>
</organism>